<feature type="compositionally biased region" description="Acidic residues" evidence="1">
    <location>
        <begin position="122"/>
        <end position="131"/>
    </location>
</feature>
<accession>A0AAV9J112</accession>
<dbReference type="Proteomes" id="UP001301350">
    <property type="component" value="Unassembled WGS sequence"/>
</dbReference>
<reference evidence="2 3" key="1">
    <citation type="submission" date="2022-07" db="EMBL/GenBank/DDBJ databases">
        <title>Genome-wide signatures of adaptation to extreme environments.</title>
        <authorList>
            <person name="Cho C.H."/>
            <person name="Yoon H.S."/>
        </authorList>
    </citation>
    <scope>NUCLEOTIDE SEQUENCE [LARGE SCALE GENOMIC DNA]</scope>
    <source>
        <strain evidence="2 3">DBV 063 E5</strain>
    </source>
</reference>
<dbReference type="AlphaFoldDB" id="A0AAV9J112"/>
<comment type="caution">
    <text evidence="2">The sequence shown here is derived from an EMBL/GenBank/DDBJ whole genome shotgun (WGS) entry which is preliminary data.</text>
</comment>
<evidence type="ECO:0000313" key="2">
    <source>
        <dbReference type="EMBL" id="KAK4537723.1"/>
    </source>
</evidence>
<dbReference type="EMBL" id="JANCYW010000014">
    <property type="protein sequence ID" value="KAK4537723.1"/>
    <property type="molecule type" value="Genomic_DNA"/>
</dbReference>
<feature type="compositionally biased region" description="Basic and acidic residues" evidence="1">
    <location>
        <begin position="8"/>
        <end position="24"/>
    </location>
</feature>
<feature type="region of interest" description="Disordered" evidence="1">
    <location>
        <begin position="1"/>
        <end position="63"/>
    </location>
</feature>
<protein>
    <submittedName>
        <fullName evidence="2">Uncharacterized protein</fullName>
    </submittedName>
</protein>
<gene>
    <name evidence="2" type="ORF">CDCA_CDCA14G3748</name>
</gene>
<keyword evidence="3" id="KW-1185">Reference proteome</keyword>
<proteinExistence type="predicted"/>
<evidence type="ECO:0000256" key="1">
    <source>
        <dbReference type="SAM" id="MobiDB-lite"/>
    </source>
</evidence>
<evidence type="ECO:0000313" key="3">
    <source>
        <dbReference type="Proteomes" id="UP001301350"/>
    </source>
</evidence>
<sequence>MRPIRYYFGDREAPRREENEKRTATSEVSKSRGGKRPCKGSTGPPTAKRRMRRRGESAAAGSAVQLSVWKWPVTDPSGGEGGKVATFGVDAVAQVCPEDDLSGAVAESVLFRKFDAGAETEALDGEEEWSDADITGGDASVRSGDEPRNLPVQEDDDSPAPSTSASPLDTAVRGEDVPTPDTDATHAHSHFTLFPHGVRLATLPVMNKRPRKRPRQLPERSASLPLLCAFRGLLTDTSWAQAHLSDLLADIGACHGHLPNSPADRCDLRPMQLRALQRLISADITKSGTTAPSLLQSFDANNGPPSRQSCRPRPAEFVRAFSAALVAATLCSSHQALSLRELLQHAENAALLATDRYLHTSIASMHAARLFSAALEALSQHQWRQHRTPLLFRLACHDALCGTLQEQRRLFLAIPAFGRSRWLQQRWSVAFLSRWHAGPPTAPVEQPLSAAVRDALAVDAAPLIRLAATFLHRSLTSPHIPHGILPPHTCLEWVESIALALDTLLLDPPGATAATNASDVRALDAAVAQLSRATRLLSHADGYRVRGRLPVLRRKLQDWHALLETE</sequence>
<organism evidence="2 3">
    <name type="scientific">Cyanidium caldarium</name>
    <name type="common">Red alga</name>
    <dbReference type="NCBI Taxonomy" id="2771"/>
    <lineage>
        <taxon>Eukaryota</taxon>
        <taxon>Rhodophyta</taxon>
        <taxon>Bangiophyceae</taxon>
        <taxon>Cyanidiales</taxon>
        <taxon>Cyanidiaceae</taxon>
        <taxon>Cyanidium</taxon>
    </lineage>
</organism>
<feature type="compositionally biased region" description="Low complexity" evidence="1">
    <location>
        <begin position="159"/>
        <end position="171"/>
    </location>
</feature>
<name>A0AAV9J112_CYACA</name>
<feature type="region of interest" description="Disordered" evidence="1">
    <location>
        <begin position="122"/>
        <end position="187"/>
    </location>
</feature>